<evidence type="ECO:0000313" key="7">
    <source>
        <dbReference type="EMBL" id="CAE1285891.1"/>
    </source>
</evidence>
<dbReference type="PROSITE" id="PS01136">
    <property type="entry name" value="UPF0034"/>
    <property type="match status" value="1"/>
</dbReference>
<dbReference type="SUPFAM" id="SSF51395">
    <property type="entry name" value="FMN-linked oxidoreductases"/>
    <property type="match status" value="1"/>
</dbReference>
<dbReference type="AlphaFoldDB" id="A0A812D1A2"/>
<dbReference type="Gene3D" id="3.20.20.70">
    <property type="entry name" value="Aldolase class I"/>
    <property type="match status" value="1"/>
</dbReference>
<dbReference type="InterPro" id="IPR013785">
    <property type="entry name" value="Aldolase_TIM"/>
</dbReference>
<proteinExistence type="predicted"/>
<dbReference type="CDD" id="cd19871">
    <property type="entry name" value="DSRM_DUS2L"/>
    <property type="match status" value="1"/>
</dbReference>
<dbReference type="InterPro" id="IPR052582">
    <property type="entry name" value="tRNA-DUS-like"/>
</dbReference>
<evidence type="ECO:0000256" key="1">
    <source>
        <dbReference type="ARBA" id="ARBA00001917"/>
    </source>
</evidence>
<evidence type="ECO:0000256" key="4">
    <source>
        <dbReference type="ARBA" id="ARBA00022694"/>
    </source>
</evidence>
<dbReference type="EMBL" id="CAHIKZ030002367">
    <property type="protein sequence ID" value="CAE1285891.1"/>
    <property type="molecule type" value="Genomic_DNA"/>
</dbReference>
<gene>
    <name evidence="7" type="ORF">SPHA_45669</name>
</gene>
<dbReference type="InterPro" id="IPR035587">
    <property type="entry name" value="DUS-like_FMN-bd"/>
</dbReference>
<dbReference type="InterPro" id="IPR044463">
    <property type="entry name" value="DUS2_DSRM"/>
</dbReference>
<keyword evidence="8" id="KW-1185">Reference proteome</keyword>
<comment type="caution">
    <text evidence="7">The sequence shown here is derived from an EMBL/GenBank/DDBJ whole genome shotgun (WGS) entry which is preliminary data.</text>
</comment>
<comment type="cofactor">
    <cofactor evidence="1">
        <name>FMN</name>
        <dbReference type="ChEBI" id="CHEBI:58210"/>
    </cofactor>
</comment>
<keyword evidence="3" id="KW-0288">FMN</keyword>
<keyword evidence="5 7" id="KW-0560">Oxidoreductase</keyword>
<dbReference type="GO" id="GO:0005737">
    <property type="term" value="C:cytoplasm"/>
    <property type="evidence" value="ECO:0007669"/>
    <property type="project" value="TreeGrafter"/>
</dbReference>
<dbReference type="InterPro" id="IPR018517">
    <property type="entry name" value="tRNA_hU_synthase_CS"/>
</dbReference>
<dbReference type="PANTHER" id="PTHR45936">
    <property type="entry name" value="TRNA-DIHYDROURIDINE(20) SYNTHASE [NAD(P)+]-LIKE"/>
    <property type="match status" value="1"/>
</dbReference>
<protein>
    <submittedName>
        <fullName evidence="7">DUS2</fullName>
        <ecNumber evidence="7">1.3.1.91</ecNumber>
    </submittedName>
</protein>
<name>A0A812D1A2_ACAPH</name>
<evidence type="ECO:0000256" key="3">
    <source>
        <dbReference type="ARBA" id="ARBA00022643"/>
    </source>
</evidence>
<accession>A0A812D1A2</accession>
<keyword evidence="2" id="KW-0285">Flavoprotein</keyword>
<evidence type="ECO:0000259" key="6">
    <source>
        <dbReference type="Pfam" id="PF01207"/>
    </source>
</evidence>
<feature type="domain" description="DUS-like FMN-binding" evidence="6">
    <location>
        <begin position="45"/>
        <end position="311"/>
    </location>
</feature>
<dbReference type="CDD" id="cd02801">
    <property type="entry name" value="DUS_like_FMN"/>
    <property type="match status" value="1"/>
</dbReference>
<dbReference type="GO" id="GO:0050660">
    <property type="term" value="F:flavin adenine dinucleotide binding"/>
    <property type="evidence" value="ECO:0007669"/>
    <property type="project" value="InterPro"/>
</dbReference>
<dbReference type="OrthoDB" id="10262250at2759"/>
<sequence>MNVSFIKLEITLSCFNHYDKLPASSLIFIVMGDGKKTLDFKSKRILAPMVRVGTLPMRLLALDYGADIVYTEEIIDFKIINAKKIENELLGTVDFVLSDETVVFRTCAKEKNKVVFQLGTADAKRSLLAAQKVENYVAAIDVNMGCPKEFSIKGGMGSALLKKPEKVSEILTTLVSNLSIPVTCKIRVLNDLQDTLNLVKVIESTGVSAIAVHARTQYERPRHPNRNHFIREIANTVNIPVIANGGSKEFHTMKDIDAFCQDCGVTSVMIARAAQWNCSVFRKDGPLQLPDVVRDYIKYAVLYDSHYANTKYCVLQMLHEDMDMKEGQETLGAMSLDEICNIWGLEVFYKDVIKTRRKKSHNLTTIKEIDDEPCIKKQKLEDGKTLVQMVIRYVKKNYPVAITPKMKLFEWITKNKMKPPHYHTVERPKDRCFHSTLTVGDTKYTTPYW</sequence>
<dbReference type="Pfam" id="PF01207">
    <property type="entry name" value="Dus"/>
    <property type="match status" value="1"/>
</dbReference>
<keyword evidence="4" id="KW-0819">tRNA processing</keyword>
<dbReference type="GO" id="GO:0102264">
    <property type="term" value="F:tRNA-dihydrouridine20 synthase activity"/>
    <property type="evidence" value="ECO:0007669"/>
    <property type="project" value="UniProtKB-EC"/>
</dbReference>
<organism evidence="7 8">
    <name type="scientific">Acanthosepion pharaonis</name>
    <name type="common">Pharaoh cuttlefish</name>
    <name type="synonym">Sepia pharaonis</name>
    <dbReference type="NCBI Taxonomy" id="158019"/>
    <lineage>
        <taxon>Eukaryota</taxon>
        <taxon>Metazoa</taxon>
        <taxon>Spiralia</taxon>
        <taxon>Lophotrochozoa</taxon>
        <taxon>Mollusca</taxon>
        <taxon>Cephalopoda</taxon>
        <taxon>Coleoidea</taxon>
        <taxon>Decapodiformes</taxon>
        <taxon>Sepiida</taxon>
        <taxon>Sepiina</taxon>
        <taxon>Sepiidae</taxon>
        <taxon>Acanthosepion</taxon>
    </lineage>
</organism>
<evidence type="ECO:0000256" key="2">
    <source>
        <dbReference type="ARBA" id="ARBA00022630"/>
    </source>
</evidence>
<dbReference type="GO" id="GO:0000049">
    <property type="term" value="F:tRNA binding"/>
    <property type="evidence" value="ECO:0007669"/>
    <property type="project" value="InterPro"/>
</dbReference>
<dbReference type="Proteomes" id="UP000597762">
    <property type="component" value="Unassembled WGS sequence"/>
</dbReference>
<dbReference type="PANTHER" id="PTHR45936:SF1">
    <property type="entry name" value="TRNA-DIHYDROURIDINE(20) SYNTHASE [NAD(P)+]-LIKE"/>
    <property type="match status" value="1"/>
</dbReference>
<evidence type="ECO:0000313" key="8">
    <source>
        <dbReference type="Proteomes" id="UP000597762"/>
    </source>
</evidence>
<dbReference type="SUPFAM" id="SSF54768">
    <property type="entry name" value="dsRNA-binding domain-like"/>
    <property type="match status" value="1"/>
</dbReference>
<dbReference type="EC" id="1.3.1.91" evidence="7"/>
<dbReference type="Gene3D" id="3.30.160.20">
    <property type="match status" value="1"/>
</dbReference>
<evidence type="ECO:0000256" key="5">
    <source>
        <dbReference type="ARBA" id="ARBA00023002"/>
    </source>
</evidence>
<reference evidence="7" key="1">
    <citation type="submission" date="2021-01" db="EMBL/GenBank/DDBJ databases">
        <authorList>
            <person name="Li R."/>
            <person name="Bekaert M."/>
        </authorList>
    </citation>
    <scope>NUCLEOTIDE SEQUENCE</scope>
    <source>
        <strain evidence="7">Farmed</strain>
    </source>
</reference>